<dbReference type="Proteomes" id="UP000464178">
    <property type="component" value="Chromosome"/>
</dbReference>
<gene>
    <name evidence="1" type="ORF">SOIL9_44160</name>
</gene>
<sequence length="236" mass="26631">MTEAEWLACNDPLQMLDLFGASRGSRVLHWLRYRRHVPCASKRKLRLFAAGCCRLVRDKFNEHQQRIDAAEDFADGVPWPTSGFGQQQRMEAIEDFVGRVPWPGPGVGPWWIAFDRPDALWLARFVAEWAITGEVNKLDLTRAPQRRTADREVRVLRDLFGNPFRPVAFAPAWRTSTAVAVASQMYEARDFSAMPILGDALQDAGCDSAEVLDHCRDAGAPHVRGCWVVDLVLGRE</sequence>
<dbReference type="KEGG" id="gms:SOIL9_44160"/>
<keyword evidence="2" id="KW-1185">Reference proteome</keyword>
<dbReference type="RefSeq" id="WP_232069627.1">
    <property type="nucleotide sequence ID" value="NZ_LR593886.1"/>
</dbReference>
<protein>
    <submittedName>
        <fullName evidence="1">Uncharacterized protein</fullName>
    </submittedName>
</protein>
<reference evidence="1 2" key="1">
    <citation type="submission" date="2019-05" db="EMBL/GenBank/DDBJ databases">
        <authorList>
            <consortium name="Science for Life Laboratories"/>
        </authorList>
    </citation>
    <scope>NUCLEOTIDE SEQUENCE [LARGE SCALE GENOMIC DNA]</scope>
    <source>
        <strain evidence="1">Soil9</strain>
    </source>
</reference>
<name>A0A6P2CVY1_9BACT</name>
<dbReference type="AlphaFoldDB" id="A0A6P2CVY1"/>
<evidence type="ECO:0000313" key="2">
    <source>
        <dbReference type="Proteomes" id="UP000464178"/>
    </source>
</evidence>
<accession>A0A6P2CVY1</accession>
<dbReference type="EMBL" id="LR593886">
    <property type="protein sequence ID" value="VTR93298.1"/>
    <property type="molecule type" value="Genomic_DNA"/>
</dbReference>
<proteinExistence type="predicted"/>
<evidence type="ECO:0000313" key="1">
    <source>
        <dbReference type="EMBL" id="VTR93298.1"/>
    </source>
</evidence>
<organism evidence="1 2">
    <name type="scientific">Gemmata massiliana</name>
    <dbReference type="NCBI Taxonomy" id="1210884"/>
    <lineage>
        <taxon>Bacteria</taxon>
        <taxon>Pseudomonadati</taxon>
        <taxon>Planctomycetota</taxon>
        <taxon>Planctomycetia</taxon>
        <taxon>Gemmatales</taxon>
        <taxon>Gemmataceae</taxon>
        <taxon>Gemmata</taxon>
    </lineage>
</organism>